<protein>
    <submittedName>
        <fullName evidence="1">Uncharacterized protein</fullName>
    </submittedName>
</protein>
<reference evidence="1 2" key="1">
    <citation type="journal article" date="2018" name="Sci. Rep.">
        <title>Genomic signatures of local adaptation to the degree of environmental predictability in rotifers.</title>
        <authorList>
            <person name="Franch-Gras L."/>
            <person name="Hahn C."/>
            <person name="Garcia-Roger E.M."/>
            <person name="Carmona M.J."/>
            <person name="Serra M."/>
            <person name="Gomez A."/>
        </authorList>
    </citation>
    <scope>NUCLEOTIDE SEQUENCE [LARGE SCALE GENOMIC DNA]</scope>
    <source>
        <strain evidence="1">HYR1</strain>
    </source>
</reference>
<name>A0A3M7Q8Z3_BRAPC</name>
<keyword evidence="2" id="KW-1185">Reference proteome</keyword>
<dbReference type="Proteomes" id="UP000276133">
    <property type="component" value="Unassembled WGS sequence"/>
</dbReference>
<proteinExistence type="predicted"/>
<accession>A0A3M7Q8Z3</accession>
<comment type="caution">
    <text evidence="1">The sequence shown here is derived from an EMBL/GenBank/DDBJ whole genome shotgun (WGS) entry which is preliminary data.</text>
</comment>
<dbReference type="AlphaFoldDB" id="A0A3M7Q8Z3"/>
<organism evidence="1 2">
    <name type="scientific">Brachionus plicatilis</name>
    <name type="common">Marine rotifer</name>
    <name type="synonym">Brachionus muelleri</name>
    <dbReference type="NCBI Taxonomy" id="10195"/>
    <lineage>
        <taxon>Eukaryota</taxon>
        <taxon>Metazoa</taxon>
        <taxon>Spiralia</taxon>
        <taxon>Gnathifera</taxon>
        <taxon>Rotifera</taxon>
        <taxon>Eurotatoria</taxon>
        <taxon>Monogononta</taxon>
        <taxon>Pseudotrocha</taxon>
        <taxon>Ploima</taxon>
        <taxon>Brachionidae</taxon>
        <taxon>Brachionus</taxon>
    </lineage>
</organism>
<sequence length="59" mass="7111">MFSILLTVEININKINNQFKYFTDFSSSCPRFKFLIEILKHNKKKRLLGERQWCQSISN</sequence>
<evidence type="ECO:0000313" key="1">
    <source>
        <dbReference type="EMBL" id="RNA07682.1"/>
    </source>
</evidence>
<gene>
    <name evidence="1" type="ORF">BpHYR1_030648</name>
</gene>
<evidence type="ECO:0000313" key="2">
    <source>
        <dbReference type="Proteomes" id="UP000276133"/>
    </source>
</evidence>
<dbReference type="EMBL" id="REGN01006966">
    <property type="protein sequence ID" value="RNA07682.1"/>
    <property type="molecule type" value="Genomic_DNA"/>
</dbReference>